<dbReference type="KEGG" id="spir:CWM47_17970"/>
<reference evidence="4 5" key="1">
    <citation type="submission" date="2017-11" db="EMBL/GenBank/DDBJ databases">
        <title>Taxonomic description and genome sequences of Spirosoma HA7 sp. nov., isolated from pollen microhabitat of Corylus avellana.</title>
        <authorList>
            <person name="Ambika Manirajan B."/>
            <person name="Suarez C."/>
            <person name="Ratering S."/>
            <person name="Geissler-Plaum R."/>
            <person name="Cardinale M."/>
            <person name="Sylvia S."/>
        </authorList>
    </citation>
    <scope>NUCLEOTIDE SEQUENCE [LARGE SCALE GENOMIC DNA]</scope>
    <source>
        <strain evidence="4 5">HA7</strain>
    </source>
</reference>
<dbReference type="GO" id="GO:0030246">
    <property type="term" value="F:carbohydrate binding"/>
    <property type="evidence" value="ECO:0007669"/>
    <property type="project" value="InterPro"/>
</dbReference>
<evidence type="ECO:0000256" key="2">
    <source>
        <dbReference type="ARBA" id="ARBA00011245"/>
    </source>
</evidence>
<keyword evidence="3" id="KW-0106">Calcium</keyword>
<proteinExistence type="predicted"/>
<accession>A0A2K8Z0Y5</accession>
<keyword evidence="5" id="KW-1185">Reference proteome</keyword>
<dbReference type="OrthoDB" id="9808779at2"/>
<gene>
    <name evidence="4" type="ORF">CWM47_17970</name>
</gene>
<protein>
    <submittedName>
        <fullName evidence="4">Aldose epimerase</fullName>
    </submittedName>
</protein>
<sequence>MPFQITTQPFGPLATGAEPLTEYILEHTETGEFITVIPEYGGILRRLVLRKGHHLFALLQSPDSPQALLSDESYASALLYPFPSRIRHGIYHFDGEDHALKLNEIKRDNSLHGFVHGRVFSVVSQEVTSTHARLVVEYTYEGDTVGYPFPFTLTVTYTLVQANLLPNGNHSENDRMCALEVKYSALNTGSRRSPAAFGWHPYFTFTNESVNNMSLSLPNRTPVLLDEYMIPKGKQAFEPAATIELNDVQMDTAFAIEPTSNPENPNPFAETILTSLDMGIQLIVGQETGENKLNYLVCYTPIRRDSIAIEPLTANVDAFNNGEGLTILNPGETLSGTIWVRLE</sequence>
<dbReference type="EMBL" id="CP025096">
    <property type="protein sequence ID" value="AUD03550.1"/>
    <property type="molecule type" value="Genomic_DNA"/>
</dbReference>
<dbReference type="Proteomes" id="UP000232883">
    <property type="component" value="Chromosome"/>
</dbReference>
<dbReference type="RefSeq" id="WP_100989617.1">
    <property type="nucleotide sequence ID" value="NZ_CP025096.1"/>
</dbReference>
<dbReference type="InterPro" id="IPR008183">
    <property type="entry name" value="Aldose_1/G6P_1-epimerase"/>
</dbReference>
<evidence type="ECO:0000256" key="3">
    <source>
        <dbReference type="ARBA" id="ARBA00022837"/>
    </source>
</evidence>
<evidence type="ECO:0000313" key="5">
    <source>
        <dbReference type="Proteomes" id="UP000232883"/>
    </source>
</evidence>
<dbReference type="GO" id="GO:0016853">
    <property type="term" value="F:isomerase activity"/>
    <property type="evidence" value="ECO:0007669"/>
    <property type="project" value="InterPro"/>
</dbReference>
<comment type="cofactor">
    <cofactor evidence="1">
        <name>Ca(2+)</name>
        <dbReference type="ChEBI" id="CHEBI:29108"/>
    </cofactor>
</comment>
<evidence type="ECO:0000313" key="4">
    <source>
        <dbReference type="EMBL" id="AUD03550.1"/>
    </source>
</evidence>
<dbReference type="InterPro" id="IPR014718">
    <property type="entry name" value="GH-type_carb-bd"/>
</dbReference>
<dbReference type="SUPFAM" id="SSF74650">
    <property type="entry name" value="Galactose mutarotase-like"/>
    <property type="match status" value="1"/>
</dbReference>
<dbReference type="GO" id="GO:0005975">
    <property type="term" value="P:carbohydrate metabolic process"/>
    <property type="evidence" value="ECO:0007669"/>
    <property type="project" value="InterPro"/>
</dbReference>
<organism evidence="4 5">
    <name type="scientific">Spirosoma pollinicola</name>
    <dbReference type="NCBI Taxonomy" id="2057025"/>
    <lineage>
        <taxon>Bacteria</taxon>
        <taxon>Pseudomonadati</taxon>
        <taxon>Bacteroidota</taxon>
        <taxon>Cytophagia</taxon>
        <taxon>Cytophagales</taxon>
        <taxon>Cytophagaceae</taxon>
        <taxon>Spirosoma</taxon>
    </lineage>
</organism>
<name>A0A2K8Z0Y5_9BACT</name>
<comment type="subunit">
    <text evidence="2">Monomer.</text>
</comment>
<dbReference type="Gene3D" id="2.70.98.10">
    <property type="match status" value="1"/>
</dbReference>
<dbReference type="InterPro" id="IPR011013">
    <property type="entry name" value="Gal_mutarotase_sf_dom"/>
</dbReference>
<dbReference type="Pfam" id="PF01263">
    <property type="entry name" value="Aldose_epim"/>
    <property type="match status" value="1"/>
</dbReference>
<dbReference type="AlphaFoldDB" id="A0A2K8Z0Y5"/>
<evidence type="ECO:0000256" key="1">
    <source>
        <dbReference type="ARBA" id="ARBA00001913"/>
    </source>
</evidence>